<dbReference type="Proteomes" id="UP000557344">
    <property type="component" value="Unassembled WGS sequence"/>
</dbReference>
<dbReference type="EMBL" id="JACIHU010000001">
    <property type="protein sequence ID" value="MBB4478442.1"/>
    <property type="molecule type" value="Genomic_DNA"/>
</dbReference>
<protein>
    <recommendedName>
        <fullName evidence="2">AAA+ ATPase domain-containing protein</fullName>
    </recommendedName>
</protein>
<dbReference type="InterPro" id="IPR038724">
    <property type="entry name" value="RepA"/>
</dbReference>
<dbReference type="RefSeq" id="WP_183838377.1">
    <property type="nucleotide sequence ID" value="NZ_JACIHU010000001.1"/>
</dbReference>
<accession>A0A7W6V694</accession>
<evidence type="ECO:0000313" key="6">
    <source>
        <dbReference type="Proteomes" id="UP000557344"/>
    </source>
</evidence>
<name>A0A7W6V694_RHIET</name>
<dbReference type="Proteomes" id="UP000523431">
    <property type="component" value="Unassembled WGS sequence"/>
</dbReference>
<dbReference type="SMART" id="SM00382">
    <property type="entry name" value="AAA"/>
    <property type="match status" value="1"/>
</dbReference>
<evidence type="ECO:0000313" key="5">
    <source>
        <dbReference type="Proteomes" id="UP000523431"/>
    </source>
</evidence>
<dbReference type="InterPro" id="IPR027417">
    <property type="entry name" value="P-loop_NTPase"/>
</dbReference>
<evidence type="ECO:0000313" key="4">
    <source>
        <dbReference type="EMBL" id="MBB4534274.1"/>
    </source>
</evidence>
<evidence type="ECO:0000256" key="1">
    <source>
        <dbReference type="SAM" id="MobiDB-lite"/>
    </source>
</evidence>
<dbReference type="InterPro" id="IPR003593">
    <property type="entry name" value="AAA+_ATPase"/>
</dbReference>
<dbReference type="AlphaFoldDB" id="A0A7W6V694"/>
<gene>
    <name evidence="3" type="ORF">GGE46_000983</name>
    <name evidence="4" type="ORF">GGE57_000983</name>
</gene>
<dbReference type="CDD" id="cd01125">
    <property type="entry name" value="RepA_RSF1010_like"/>
    <property type="match status" value="1"/>
</dbReference>
<reference evidence="5 6" key="1">
    <citation type="submission" date="2020-08" db="EMBL/GenBank/DDBJ databases">
        <title>Genomic Encyclopedia of Type Strains, Phase IV (KMG-V): Genome sequencing to study the core and pangenomes of soil and plant-associated prokaryotes.</title>
        <authorList>
            <person name="Whitman W."/>
        </authorList>
    </citation>
    <scope>NUCLEOTIDE SEQUENCE [LARGE SCALE GENOMIC DNA]</scope>
    <source>
        <strain evidence="3 6">SEMIA 471</strain>
        <strain evidence="4 5">SEMIA 489</strain>
    </source>
</reference>
<dbReference type="SUPFAM" id="SSF52540">
    <property type="entry name" value="P-loop containing nucleoside triphosphate hydrolases"/>
    <property type="match status" value="1"/>
</dbReference>
<dbReference type="EMBL" id="JACIID010000001">
    <property type="protein sequence ID" value="MBB4534274.1"/>
    <property type="molecule type" value="Genomic_DNA"/>
</dbReference>
<organism evidence="3 6">
    <name type="scientific">Rhizobium etli</name>
    <dbReference type="NCBI Taxonomy" id="29449"/>
    <lineage>
        <taxon>Bacteria</taxon>
        <taxon>Pseudomonadati</taxon>
        <taxon>Pseudomonadota</taxon>
        <taxon>Alphaproteobacteria</taxon>
        <taxon>Hyphomicrobiales</taxon>
        <taxon>Rhizobiaceae</taxon>
        <taxon>Rhizobium/Agrobacterium group</taxon>
        <taxon>Rhizobium</taxon>
    </lineage>
</organism>
<evidence type="ECO:0000313" key="3">
    <source>
        <dbReference type="EMBL" id="MBB4478442.1"/>
    </source>
</evidence>
<feature type="domain" description="AAA+ ATPase" evidence="2">
    <location>
        <begin position="52"/>
        <end position="232"/>
    </location>
</feature>
<proteinExistence type="predicted"/>
<evidence type="ECO:0000259" key="2">
    <source>
        <dbReference type="SMART" id="SM00382"/>
    </source>
</evidence>
<feature type="region of interest" description="Disordered" evidence="1">
    <location>
        <begin position="261"/>
        <end position="292"/>
    </location>
</feature>
<dbReference type="Gene3D" id="3.40.50.300">
    <property type="entry name" value="P-loop containing nucleotide triphosphate hydrolases"/>
    <property type="match status" value="1"/>
</dbReference>
<feature type="compositionally biased region" description="Polar residues" evidence="1">
    <location>
        <begin position="261"/>
        <end position="270"/>
    </location>
</feature>
<sequence length="376" mass="40851">MSDTAPAFDTIRKDEFQREQQRKRAKFTITPLSEIVIDDVEPEFLVEDIMPLRGLATIFGPPGSAKTFLALDLALSVAAGLPFFGKPVNQGGVIYIAAEAGAGLRKRVIAARAEKAIAETAPFAMIALAPNLGPKRSEAAALIADIKGQWPYALPLRLIIIDTLARTLSGADENSSADMGGFVANAAAISAAFHHCLVLVVHHTGKDAERGMRGSSSLNGATDCEWQLSGDDIRTVSLRKLKDGEDGLAWSFRLEKRQVSGTSSNRSRSTCVVVPETSPKPLQTKPTLPQPKGNRKLMLQAVYDAIGTHGEIMPIHPDLPRCKGVKRQYVRENAVSRGVGNPDNPDGQRSVISTELSHLNAEGWIRIWKDWIWLPH</sequence>
<dbReference type="Pfam" id="PF13481">
    <property type="entry name" value="AAA_25"/>
    <property type="match status" value="1"/>
</dbReference>
<comment type="caution">
    <text evidence="3">The sequence shown here is derived from an EMBL/GenBank/DDBJ whole genome shotgun (WGS) entry which is preliminary data.</text>
</comment>